<evidence type="ECO:0000313" key="1">
    <source>
        <dbReference type="EMBL" id="KAL5102594.1"/>
    </source>
</evidence>
<reference evidence="1 2" key="1">
    <citation type="journal article" date="2022" name="Front. Cell. Infect. Microbiol.">
        <title>The Genomes of Two Strains of Taenia crassiceps the Animal Model for the Study of Human Cysticercosis.</title>
        <authorList>
            <person name="Bobes R.J."/>
            <person name="Estrada K."/>
            <person name="Rios-Valencia D.G."/>
            <person name="Calderon-Gallegos A."/>
            <person name="de la Torre P."/>
            <person name="Carrero J.C."/>
            <person name="Sanchez-Flores A."/>
            <person name="Laclette J.P."/>
        </authorList>
    </citation>
    <scope>NUCLEOTIDE SEQUENCE [LARGE SCALE GENOMIC DNA]</scope>
    <source>
        <strain evidence="1">WFUcys</strain>
    </source>
</reference>
<dbReference type="Proteomes" id="UP001651158">
    <property type="component" value="Unassembled WGS sequence"/>
</dbReference>
<gene>
    <name evidence="1" type="ORF">TcWFU_006617</name>
</gene>
<protein>
    <submittedName>
        <fullName evidence="1">Uncharacterized protein</fullName>
    </submittedName>
</protein>
<sequence length="147" mass="15911">MMTTRGVRGKEAVSVTWLCGKGTTSRTTSTLAASSHKVTFTLPCQCQPWWHIMMRVDEKAEAGVTDGSTRTWDNLCDPACQGKGEGVIDIADSESVTLCQMSRESRLQVGDQVLWALGVKARHVRKSCPHPCGHERGANSPSPTPAV</sequence>
<dbReference type="EMBL" id="JAKROA010000060">
    <property type="protein sequence ID" value="KAL5102594.1"/>
    <property type="molecule type" value="Genomic_DNA"/>
</dbReference>
<comment type="caution">
    <text evidence="1">The sequence shown here is derived from an EMBL/GenBank/DDBJ whole genome shotgun (WGS) entry which is preliminary data.</text>
</comment>
<accession>A0ABR4PZB5</accession>
<organism evidence="1 2">
    <name type="scientific">Taenia crassiceps</name>
    <dbReference type="NCBI Taxonomy" id="6207"/>
    <lineage>
        <taxon>Eukaryota</taxon>
        <taxon>Metazoa</taxon>
        <taxon>Spiralia</taxon>
        <taxon>Lophotrochozoa</taxon>
        <taxon>Platyhelminthes</taxon>
        <taxon>Cestoda</taxon>
        <taxon>Eucestoda</taxon>
        <taxon>Cyclophyllidea</taxon>
        <taxon>Taeniidae</taxon>
        <taxon>Taenia</taxon>
    </lineage>
</organism>
<proteinExistence type="predicted"/>
<name>A0ABR4PZB5_9CEST</name>
<keyword evidence="2" id="KW-1185">Reference proteome</keyword>
<evidence type="ECO:0000313" key="2">
    <source>
        <dbReference type="Proteomes" id="UP001651158"/>
    </source>
</evidence>